<evidence type="ECO:0000259" key="1">
    <source>
        <dbReference type="PROSITE" id="PS50206"/>
    </source>
</evidence>
<name>A0ABS1J5Z2_9BACL</name>
<protein>
    <submittedName>
        <fullName evidence="2">Rhodanese-like domain-containing protein</fullName>
    </submittedName>
</protein>
<accession>A0ABS1J5Z2</accession>
<dbReference type="Proteomes" id="UP000602284">
    <property type="component" value="Unassembled WGS sequence"/>
</dbReference>
<evidence type="ECO:0000313" key="3">
    <source>
        <dbReference type="Proteomes" id="UP000602284"/>
    </source>
</evidence>
<dbReference type="SMART" id="SM00450">
    <property type="entry name" value="RHOD"/>
    <property type="match status" value="1"/>
</dbReference>
<dbReference type="SUPFAM" id="SSF52821">
    <property type="entry name" value="Rhodanese/Cell cycle control phosphatase"/>
    <property type="match status" value="1"/>
</dbReference>
<dbReference type="Pfam" id="PF00581">
    <property type="entry name" value="Rhodanese"/>
    <property type="match status" value="1"/>
</dbReference>
<evidence type="ECO:0000313" key="2">
    <source>
        <dbReference type="EMBL" id="MBL0385703.1"/>
    </source>
</evidence>
<dbReference type="RefSeq" id="WP_201631149.1">
    <property type="nucleotide sequence ID" value="NZ_JAEQNB010000001.1"/>
</dbReference>
<proteinExistence type="predicted"/>
<sequence length="104" mass="11751">MQQSVRDRIVEVTPAEVAARMKRGDQPKIIDVREDFEVAEGMIEGALHVPMADLLDTYQEWGQDEELIFVCRSGRRSFAACQVLKLVGFQNVKNLAGGMKQWQA</sequence>
<keyword evidence="3" id="KW-1185">Reference proteome</keyword>
<gene>
    <name evidence="2" type="ORF">JJB07_03480</name>
</gene>
<dbReference type="Gene3D" id="3.40.250.10">
    <property type="entry name" value="Rhodanese-like domain"/>
    <property type="match status" value="1"/>
</dbReference>
<organism evidence="2 3">
    <name type="scientific">Tumebacillus amylolyticus</name>
    <dbReference type="NCBI Taxonomy" id="2801339"/>
    <lineage>
        <taxon>Bacteria</taxon>
        <taxon>Bacillati</taxon>
        <taxon>Bacillota</taxon>
        <taxon>Bacilli</taxon>
        <taxon>Bacillales</taxon>
        <taxon>Alicyclobacillaceae</taxon>
        <taxon>Tumebacillus</taxon>
    </lineage>
</organism>
<dbReference type="CDD" id="cd00158">
    <property type="entry name" value="RHOD"/>
    <property type="match status" value="1"/>
</dbReference>
<dbReference type="PANTHER" id="PTHR44086:SF10">
    <property type="entry name" value="THIOSULFATE SULFURTRANSFERASE_RHODANESE-LIKE DOMAIN-CONTAINING PROTEIN 3"/>
    <property type="match status" value="1"/>
</dbReference>
<dbReference type="InterPro" id="IPR036873">
    <property type="entry name" value="Rhodanese-like_dom_sf"/>
</dbReference>
<dbReference type="PROSITE" id="PS50206">
    <property type="entry name" value="RHODANESE_3"/>
    <property type="match status" value="1"/>
</dbReference>
<dbReference type="EMBL" id="JAEQNB010000001">
    <property type="protein sequence ID" value="MBL0385703.1"/>
    <property type="molecule type" value="Genomic_DNA"/>
</dbReference>
<comment type="caution">
    <text evidence="2">The sequence shown here is derived from an EMBL/GenBank/DDBJ whole genome shotgun (WGS) entry which is preliminary data.</text>
</comment>
<feature type="domain" description="Rhodanese" evidence="1">
    <location>
        <begin position="23"/>
        <end position="104"/>
    </location>
</feature>
<reference evidence="2 3" key="1">
    <citation type="submission" date="2021-01" db="EMBL/GenBank/DDBJ databases">
        <title>Tumebacillus sp. strain ITR2 16S ribosomal RNA gene Genome sequencing and assembly.</title>
        <authorList>
            <person name="Kang M."/>
        </authorList>
    </citation>
    <scope>NUCLEOTIDE SEQUENCE [LARGE SCALE GENOMIC DNA]</scope>
    <source>
        <strain evidence="2 3">ITR2</strain>
    </source>
</reference>
<dbReference type="InterPro" id="IPR001763">
    <property type="entry name" value="Rhodanese-like_dom"/>
</dbReference>
<dbReference type="PANTHER" id="PTHR44086">
    <property type="entry name" value="THIOSULFATE SULFURTRANSFERASE RDL2, MITOCHONDRIAL-RELATED"/>
    <property type="match status" value="1"/>
</dbReference>